<name>A0ABS1TEJ0_9CLOT</name>
<evidence type="ECO:0000259" key="5">
    <source>
        <dbReference type="PROSITE" id="PS50893"/>
    </source>
</evidence>
<keyword evidence="7" id="KW-1185">Reference proteome</keyword>
<evidence type="ECO:0000256" key="1">
    <source>
        <dbReference type="ARBA" id="ARBA00005417"/>
    </source>
</evidence>
<feature type="domain" description="ABC transporter" evidence="5">
    <location>
        <begin position="2"/>
        <end position="232"/>
    </location>
</feature>
<reference evidence="6 7" key="1">
    <citation type="submission" date="2021-01" db="EMBL/GenBank/DDBJ databases">
        <title>Genome public.</title>
        <authorList>
            <person name="Liu C."/>
            <person name="Sun Q."/>
        </authorList>
    </citation>
    <scope>NUCLEOTIDE SEQUENCE [LARGE SCALE GENOMIC DNA]</scope>
    <source>
        <strain evidence="6 7">YIM B02515</strain>
    </source>
</reference>
<protein>
    <submittedName>
        <fullName evidence="6">ABC transporter ATP-binding protein</fullName>
    </submittedName>
</protein>
<accession>A0ABS1TEJ0</accession>
<comment type="similarity">
    <text evidence="1">Belongs to the ABC transporter superfamily.</text>
</comment>
<dbReference type="SUPFAM" id="SSF52540">
    <property type="entry name" value="P-loop containing nucleoside triphosphate hydrolases"/>
    <property type="match status" value="1"/>
</dbReference>
<dbReference type="PANTHER" id="PTHR43335:SF3">
    <property type="entry name" value="ABC TRANSPORTER"/>
    <property type="match status" value="1"/>
</dbReference>
<dbReference type="CDD" id="cd03230">
    <property type="entry name" value="ABC_DR_subfamily_A"/>
    <property type="match status" value="1"/>
</dbReference>
<dbReference type="EMBL" id="JAESWC010000015">
    <property type="protein sequence ID" value="MBL4937705.1"/>
    <property type="molecule type" value="Genomic_DNA"/>
</dbReference>
<evidence type="ECO:0000313" key="7">
    <source>
        <dbReference type="Proteomes" id="UP000632377"/>
    </source>
</evidence>
<comment type="caution">
    <text evidence="6">The sequence shown here is derived from an EMBL/GenBank/DDBJ whole genome shotgun (WGS) entry which is preliminary data.</text>
</comment>
<dbReference type="SMART" id="SM00382">
    <property type="entry name" value="AAA"/>
    <property type="match status" value="1"/>
</dbReference>
<evidence type="ECO:0000313" key="6">
    <source>
        <dbReference type="EMBL" id="MBL4937705.1"/>
    </source>
</evidence>
<evidence type="ECO:0000256" key="2">
    <source>
        <dbReference type="ARBA" id="ARBA00022448"/>
    </source>
</evidence>
<dbReference type="InterPro" id="IPR027417">
    <property type="entry name" value="P-loop_NTPase"/>
</dbReference>
<dbReference type="Pfam" id="PF13732">
    <property type="entry name" value="DrrA1-3_C"/>
    <property type="match status" value="1"/>
</dbReference>
<evidence type="ECO:0000256" key="3">
    <source>
        <dbReference type="ARBA" id="ARBA00022741"/>
    </source>
</evidence>
<keyword evidence="2" id="KW-0813">Transport</keyword>
<gene>
    <name evidence="6" type="ORF">JK636_18500</name>
</gene>
<evidence type="ECO:0000256" key="4">
    <source>
        <dbReference type="ARBA" id="ARBA00022840"/>
    </source>
</evidence>
<sequence>MLEIKNLRKDYGKYTAVNNLNLTVEKGEIFGFVGPNGAGKTSTMKIIAGLMPATSGEVYVDGIDALNESRKVKEKIGYMPDFFGVYDNLKVIEYLEFYASIYGINGAESKKVCGDLLELVDLTSKENAYVDSLSRGMKQRLCLARSLVHNPELLILDEPASGMDPRARFEMKEILRSLKDMGKTIIISSHILPELAELCTTIGIIEKGSFVIRGTVEEIMLNVYNSRPLKIKVLSKLEEAAAVLKEIPKVDRISAEGSTLSVAYSGTEEEMSKLLATLISKNISVVSFGQSEGNLEEIFMKVTEKAEEA</sequence>
<proteinExistence type="inferred from homology"/>
<keyword evidence="3" id="KW-0547">Nucleotide-binding</keyword>
<dbReference type="GO" id="GO:0005524">
    <property type="term" value="F:ATP binding"/>
    <property type="evidence" value="ECO:0007669"/>
    <property type="project" value="UniProtKB-KW"/>
</dbReference>
<dbReference type="Proteomes" id="UP000632377">
    <property type="component" value="Unassembled WGS sequence"/>
</dbReference>
<dbReference type="Pfam" id="PF00005">
    <property type="entry name" value="ABC_tran"/>
    <property type="match status" value="1"/>
</dbReference>
<keyword evidence="4 6" id="KW-0067">ATP-binding</keyword>
<dbReference type="PROSITE" id="PS50893">
    <property type="entry name" value="ABC_TRANSPORTER_2"/>
    <property type="match status" value="1"/>
</dbReference>
<dbReference type="InterPro" id="IPR025302">
    <property type="entry name" value="DrrA1/2-like_C"/>
</dbReference>
<dbReference type="InterPro" id="IPR003439">
    <property type="entry name" value="ABC_transporter-like_ATP-bd"/>
</dbReference>
<organism evidence="6 7">
    <name type="scientific">Clostridium rhizosphaerae</name>
    <dbReference type="NCBI Taxonomy" id="2803861"/>
    <lineage>
        <taxon>Bacteria</taxon>
        <taxon>Bacillati</taxon>
        <taxon>Bacillota</taxon>
        <taxon>Clostridia</taxon>
        <taxon>Eubacteriales</taxon>
        <taxon>Clostridiaceae</taxon>
        <taxon>Clostridium</taxon>
    </lineage>
</organism>
<dbReference type="Gene3D" id="3.40.50.300">
    <property type="entry name" value="P-loop containing nucleotide triphosphate hydrolases"/>
    <property type="match status" value="1"/>
</dbReference>
<dbReference type="RefSeq" id="WP_202750454.1">
    <property type="nucleotide sequence ID" value="NZ_JAESWC010000015.1"/>
</dbReference>
<dbReference type="PANTHER" id="PTHR43335">
    <property type="entry name" value="ABC TRANSPORTER, ATP-BINDING PROTEIN"/>
    <property type="match status" value="1"/>
</dbReference>
<dbReference type="InterPro" id="IPR003593">
    <property type="entry name" value="AAA+_ATPase"/>
</dbReference>